<dbReference type="AlphaFoldDB" id="A0A2P2J557"/>
<accession>A0A2P2J557</accession>
<proteinExistence type="predicted"/>
<name>A0A2P2J557_RHIMU</name>
<protein>
    <submittedName>
        <fullName evidence="1">Uncharacterized protein</fullName>
    </submittedName>
</protein>
<evidence type="ECO:0000313" key="1">
    <source>
        <dbReference type="EMBL" id="MBW88612.1"/>
    </source>
</evidence>
<dbReference type="EMBL" id="GGEC01008129">
    <property type="protein sequence ID" value="MBW88612.1"/>
    <property type="molecule type" value="Transcribed_RNA"/>
</dbReference>
<organism evidence="1">
    <name type="scientific">Rhizophora mucronata</name>
    <name type="common">Asiatic mangrove</name>
    <dbReference type="NCBI Taxonomy" id="61149"/>
    <lineage>
        <taxon>Eukaryota</taxon>
        <taxon>Viridiplantae</taxon>
        <taxon>Streptophyta</taxon>
        <taxon>Embryophyta</taxon>
        <taxon>Tracheophyta</taxon>
        <taxon>Spermatophyta</taxon>
        <taxon>Magnoliopsida</taxon>
        <taxon>eudicotyledons</taxon>
        <taxon>Gunneridae</taxon>
        <taxon>Pentapetalae</taxon>
        <taxon>rosids</taxon>
        <taxon>fabids</taxon>
        <taxon>Malpighiales</taxon>
        <taxon>Rhizophoraceae</taxon>
        <taxon>Rhizophora</taxon>
    </lineage>
</organism>
<reference evidence="1" key="1">
    <citation type="submission" date="2018-02" db="EMBL/GenBank/DDBJ databases">
        <title>Rhizophora mucronata_Transcriptome.</title>
        <authorList>
            <person name="Meera S.P."/>
            <person name="Sreeshan A."/>
            <person name="Augustine A."/>
        </authorList>
    </citation>
    <scope>NUCLEOTIDE SEQUENCE</scope>
    <source>
        <tissue evidence="1">Leaf</tissue>
    </source>
</reference>
<sequence>MMDGRTSISQPDKSWTPCKVECYCSHCGKIVLTDGSVYASNLSKGKRKFEGSITRLPHFPADKSSG</sequence>